<proteinExistence type="predicted"/>
<keyword evidence="1" id="KW-0812">Transmembrane</keyword>
<protein>
    <submittedName>
        <fullName evidence="2">Uncharacterized protein</fullName>
    </submittedName>
</protein>
<reference evidence="3" key="1">
    <citation type="submission" date="2016-09" db="EMBL/GenBank/DDBJ databases">
        <authorList>
            <person name="Varghese N."/>
            <person name="Submissions S."/>
        </authorList>
    </citation>
    <scope>NUCLEOTIDE SEQUENCE [LARGE SCALE GENOMIC DNA]</scope>
    <source>
        <strain evidence="3">S5</strain>
    </source>
</reference>
<keyword evidence="3" id="KW-1185">Reference proteome</keyword>
<feature type="transmembrane region" description="Helical" evidence="1">
    <location>
        <begin position="51"/>
        <end position="70"/>
    </location>
</feature>
<dbReference type="EMBL" id="FMYI01000001">
    <property type="protein sequence ID" value="SDB84540.1"/>
    <property type="molecule type" value="Genomic_DNA"/>
</dbReference>
<accession>A0A1G6GRB0</accession>
<gene>
    <name evidence="2" type="ORF">SAMN05421734_101430</name>
</gene>
<feature type="transmembrane region" description="Helical" evidence="1">
    <location>
        <begin position="6"/>
        <end position="30"/>
    </location>
</feature>
<name>A0A1G6GRB0_9BACI</name>
<dbReference type="STRING" id="1612202.SAMN05421734_101430"/>
<dbReference type="AlphaFoldDB" id="A0A1G6GRB0"/>
<keyword evidence="1" id="KW-0472">Membrane</keyword>
<sequence>MEFNIFIIIISIIAIYGPIIIIPVCSVILVSNILHIVSYKIHIPDKQKAKIIISTTLILLVFSSLLSTIASN</sequence>
<evidence type="ECO:0000313" key="2">
    <source>
        <dbReference type="EMBL" id="SDB84540.1"/>
    </source>
</evidence>
<evidence type="ECO:0000256" key="1">
    <source>
        <dbReference type="SAM" id="Phobius"/>
    </source>
</evidence>
<organism evidence="2 3">
    <name type="scientific">Pelagirhabdus alkalitolerans</name>
    <dbReference type="NCBI Taxonomy" id="1612202"/>
    <lineage>
        <taxon>Bacteria</taxon>
        <taxon>Bacillati</taxon>
        <taxon>Bacillota</taxon>
        <taxon>Bacilli</taxon>
        <taxon>Bacillales</taxon>
        <taxon>Bacillaceae</taxon>
        <taxon>Pelagirhabdus</taxon>
    </lineage>
</organism>
<dbReference type="Proteomes" id="UP000242949">
    <property type="component" value="Unassembled WGS sequence"/>
</dbReference>
<evidence type="ECO:0000313" key="3">
    <source>
        <dbReference type="Proteomes" id="UP000242949"/>
    </source>
</evidence>
<keyword evidence="1" id="KW-1133">Transmembrane helix</keyword>